<dbReference type="InterPro" id="IPR036388">
    <property type="entry name" value="WH-like_DNA-bd_sf"/>
</dbReference>
<keyword evidence="2" id="KW-0805">Transcription regulation</keyword>
<dbReference type="InterPro" id="IPR005119">
    <property type="entry name" value="LysR_subst-bd"/>
</dbReference>
<sequence>MNLPSHIYMNDQSHLDPFHLRSFLAVAETLHFTSAAQMQGVSQSTISQHISKLEDVLGTRLLARSTKSVRLTESGQQLILLARKLLQCEDEILSRFSKDTPRGTIRLGVTEDLLLTRFPEILGMFRAAHPLLKVTLTVGLSANLAKLLEESSIDLLCGMRRSTDTHGRKLWTERLRWYSPDGMLPSSEDSLPLVTFPDGSVTRRLAIEALNRAGRPWHLAFTSDSLSAILAAVRAGYGITAQPAFLTGNKLITPCASGILPALPDVEFIASTRHQTAQGPEELLTQVLQDHIAPAVMTSQT</sequence>
<evidence type="ECO:0000256" key="2">
    <source>
        <dbReference type="ARBA" id="ARBA00023015"/>
    </source>
</evidence>
<dbReference type="AlphaFoldDB" id="A0A511B061"/>
<dbReference type="EMBL" id="BJUZ01000002">
    <property type="protein sequence ID" value="GEK93839.1"/>
    <property type="molecule type" value="Genomic_DNA"/>
</dbReference>
<feature type="domain" description="HTH lysR-type" evidence="5">
    <location>
        <begin position="15"/>
        <end position="72"/>
    </location>
</feature>
<accession>A0A511B061</accession>
<dbReference type="InterPro" id="IPR050176">
    <property type="entry name" value="LTTR"/>
</dbReference>
<evidence type="ECO:0000256" key="1">
    <source>
        <dbReference type="ARBA" id="ARBA00009437"/>
    </source>
</evidence>
<comment type="similarity">
    <text evidence="1">Belongs to the LysR transcriptional regulatory family.</text>
</comment>
<dbReference type="PRINTS" id="PR00039">
    <property type="entry name" value="HTHLYSR"/>
</dbReference>
<evidence type="ECO:0000313" key="6">
    <source>
        <dbReference type="EMBL" id="GEK93839.1"/>
    </source>
</evidence>
<dbReference type="PANTHER" id="PTHR30579">
    <property type="entry name" value="TRANSCRIPTIONAL REGULATOR"/>
    <property type="match status" value="1"/>
</dbReference>
<comment type="caution">
    <text evidence="6">The sequence shown here is derived from an EMBL/GenBank/DDBJ whole genome shotgun (WGS) entry which is preliminary data.</text>
</comment>
<organism evidence="6 7">
    <name type="scientific">Gluconobacter wancherniae NBRC 103581</name>
    <dbReference type="NCBI Taxonomy" id="656744"/>
    <lineage>
        <taxon>Bacteria</taxon>
        <taxon>Pseudomonadati</taxon>
        <taxon>Pseudomonadota</taxon>
        <taxon>Alphaproteobacteria</taxon>
        <taxon>Acetobacterales</taxon>
        <taxon>Acetobacteraceae</taxon>
        <taxon>Gluconobacter</taxon>
    </lineage>
</organism>
<dbReference type="InterPro" id="IPR036390">
    <property type="entry name" value="WH_DNA-bd_sf"/>
</dbReference>
<dbReference type="PROSITE" id="PS50931">
    <property type="entry name" value="HTH_LYSR"/>
    <property type="match status" value="1"/>
</dbReference>
<evidence type="ECO:0000256" key="4">
    <source>
        <dbReference type="ARBA" id="ARBA00023163"/>
    </source>
</evidence>
<dbReference type="RefSeq" id="WP_229316056.1">
    <property type="nucleotide sequence ID" value="NZ_BEYS01000002.1"/>
</dbReference>
<keyword evidence="7" id="KW-1185">Reference proteome</keyword>
<proteinExistence type="inferred from homology"/>
<dbReference type="GO" id="GO:0003700">
    <property type="term" value="F:DNA-binding transcription factor activity"/>
    <property type="evidence" value="ECO:0007669"/>
    <property type="project" value="InterPro"/>
</dbReference>
<dbReference type="Pfam" id="PF03466">
    <property type="entry name" value="LysR_substrate"/>
    <property type="match status" value="1"/>
</dbReference>
<evidence type="ECO:0000313" key="7">
    <source>
        <dbReference type="Proteomes" id="UP000321230"/>
    </source>
</evidence>
<dbReference type="FunFam" id="1.10.10.10:FF:000001">
    <property type="entry name" value="LysR family transcriptional regulator"/>
    <property type="match status" value="1"/>
</dbReference>
<protein>
    <submittedName>
        <fullName evidence="6">LysR family transcriptional regulator</fullName>
    </submittedName>
</protein>
<dbReference type="Gene3D" id="3.40.190.10">
    <property type="entry name" value="Periplasmic binding protein-like II"/>
    <property type="match status" value="2"/>
</dbReference>
<dbReference type="InterPro" id="IPR000847">
    <property type="entry name" value="LysR_HTH_N"/>
</dbReference>
<keyword evidence="4" id="KW-0804">Transcription</keyword>
<keyword evidence="3" id="KW-0238">DNA-binding</keyword>
<dbReference type="Proteomes" id="UP000321230">
    <property type="component" value="Unassembled WGS sequence"/>
</dbReference>
<dbReference type="SUPFAM" id="SSF46785">
    <property type="entry name" value="Winged helix' DNA-binding domain"/>
    <property type="match status" value="1"/>
</dbReference>
<gene>
    <name evidence="6" type="ORF">GWA01_16090</name>
</gene>
<evidence type="ECO:0000259" key="5">
    <source>
        <dbReference type="PROSITE" id="PS50931"/>
    </source>
</evidence>
<reference evidence="6 7" key="1">
    <citation type="submission" date="2019-07" db="EMBL/GenBank/DDBJ databases">
        <title>Whole genome shotgun sequence of Gluconobacter wancherniae NBRC 103581.</title>
        <authorList>
            <person name="Hosoyama A."/>
            <person name="Uohara A."/>
            <person name="Ohji S."/>
            <person name="Ichikawa N."/>
        </authorList>
    </citation>
    <scope>NUCLEOTIDE SEQUENCE [LARGE SCALE GENOMIC DNA]</scope>
    <source>
        <strain evidence="6 7">NBRC 103581</strain>
    </source>
</reference>
<evidence type="ECO:0000256" key="3">
    <source>
        <dbReference type="ARBA" id="ARBA00023125"/>
    </source>
</evidence>
<dbReference type="Pfam" id="PF00126">
    <property type="entry name" value="HTH_1"/>
    <property type="match status" value="1"/>
</dbReference>
<dbReference type="Gene3D" id="1.10.10.10">
    <property type="entry name" value="Winged helix-like DNA-binding domain superfamily/Winged helix DNA-binding domain"/>
    <property type="match status" value="1"/>
</dbReference>
<name>A0A511B061_9PROT</name>
<dbReference type="PANTHER" id="PTHR30579:SF7">
    <property type="entry name" value="HTH-TYPE TRANSCRIPTIONAL REGULATOR LRHA-RELATED"/>
    <property type="match status" value="1"/>
</dbReference>
<dbReference type="SUPFAM" id="SSF53850">
    <property type="entry name" value="Periplasmic binding protein-like II"/>
    <property type="match status" value="1"/>
</dbReference>
<dbReference type="GO" id="GO:0003677">
    <property type="term" value="F:DNA binding"/>
    <property type="evidence" value="ECO:0007669"/>
    <property type="project" value="UniProtKB-KW"/>
</dbReference>